<gene>
    <name evidence="5" type="ORF">DID88_010349</name>
</gene>
<dbReference type="Proteomes" id="UP000249056">
    <property type="component" value="Unassembled WGS sequence"/>
</dbReference>
<dbReference type="GO" id="GO:0002953">
    <property type="term" value="F:5'-deoxynucleotidase activity"/>
    <property type="evidence" value="ECO:0007669"/>
    <property type="project" value="InterPro"/>
</dbReference>
<feature type="domain" description="HD" evidence="4">
    <location>
        <begin position="54"/>
        <end position="103"/>
    </location>
</feature>
<dbReference type="PANTHER" id="PTHR11845">
    <property type="entry name" value="5'-DEOXYNUCLEOTIDASE HDDC2"/>
    <property type="match status" value="1"/>
</dbReference>
<evidence type="ECO:0000259" key="4">
    <source>
        <dbReference type="Pfam" id="PF13023"/>
    </source>
</evidence>
<feature type="region of interest" description="Disordered" evidence="3">
    <location>
        <begin position="1"/>
        <end position="20"/>
    </location>
</feature>
<comment type="caution">
    <text evidence="5">The sequence shown here is derived from an EMBL/GenBank/DDBJ whole genome shotgun (WGS) entry which is preliminary data.</text>
</comment>
<name>A0A395ILX0_9HELO</name>
<keyword evidence="2" id="KW-0378">Hydrolase</keyword>
<dbReference type="EMBL" id="QKRW01000033">
    <property type="protein sequence ID" value="RAL61270.1"/>
    <property type="molecule type" value="Genomic_DNA"/>
</dbReference>
<reference evidence="5 6" key="1">
    <citation type="submission" date="2018-06" db="EMBL/GenBank/DDBJ databases">
        <title>Genome Sequence of the Brown Rot Fungal Pathogen Monilinia fructigena.</title>
        <authorList>
            <person name="Landi L."/>
            <person name="De Miccolis Angelini R.M."/>
            <person name="Pollastro S."/>
            <person name="Abate D."/>
            <person name="Faretra F."/>
            <person name="Romanazzi G."/>
        </authorList>
    </citation>
    <scope>NUCLEOTIDE SEQUENCE [LARGE SCALE GENOMIC DNA]</scope>
    <source>
        <strain evidence="5 6">Mfrg269</strain>
    </source>
</reference>
<dbReference type="AlphaFoldDB" id="A0A395ILX0"/>
<accession>A0A395ILX0</accession>
<proteinExistence type="predicted"/>
<feature type="compositionally biased region" description="Basic and acidic residues" evidence="3">
    <location>
        <begin position="1"/>
        <end position="13"/>
    </location>
</feature>
<dbReference type="OrthoDB" id="10254258at2759"/>
<dbReference type="Pfam" id="PF13023">
    <property type="entry name" value="HD_3"/>
    <property type="match status" value="2"/>
</dbReference>
<evidence type="ECO:0000313" key="5">
    <source>
        <dbReference type="EMBL" id="RAL61270.1"/>
    </source>
</evidence>
<evidence type="ECO:0000256" key="2">
    <source>
        <dbReference type="ARBA" id="ARBA00022801"/>
    </source>
</evidence>
<dbReference type="PANTHER" id="PTHR11845:SF13">
    <property type="entry name" value="5'-DEOXYNUCLEOTIDASE HDDC2"/>
    <property type="match status" value="1"/>
</dbReference>
<dbReference type="Gene3D" id="1.10.3210.10">
    <property type="entry name" value="Hypothetical protein af1432"/>
    <property type="match status" value="2"/>
</dbReference>
<feature type="domain" description="HD" evidence="4">
    <location>
        <begin position="110"/>
        <end position="171"/>
    </location>
</feature>
<evidence type="ECO:0000256" key="3">
    <source>
        <dbReference type="SAM" id="MobiDB-lite"/>
    </source>
</evidence>
<dbReference type="InterPro" id="IPR039356">
    <property type="entry name" value="YfbR/HDDC2"/>
</dbReference>
<organism evidence="5 6">
    <name type="scientific">Monilinia fructigena</name>
    <dbReference type="NCBI Taxonomy" id="38457"/>
    <lineage>
        <taxon>Eukaryota</taxon>
        <taxon>Fungi</taxon>
        <taxon>Dikarya</taxon>
        <taxon>Ascomycota</taxon>
        <taxon>Pezizomycotina</taxon>
        <taxon>Leotiomycetes</taxon>
        <taxon>Helotiales</taxon>
        <taxon>Sclerotiniaceae</taxon>
        <taxon>Monilinia</taxon>
    </lineage>
</organism>
<dbReference type="SUPFAM" id="SSF109604">
    <property type="entry name" value="HD-domain/PDEase-like"/>
    <property type="match status" value="1"/>
</dbReference>
<protein>
    <recommendedName>
        <fullName evidence="4">HD domain-containing protein</fullName>
    </recommendedName>
</protein>
<dbReference type="InterPro" id="IPR006674">
    <property type="entry name" value="HD_domain"/>
</dbReference>
<evidence type="ECO:0000313" key="6">
    <source>
        <dbReference type="Proteomes" id="UP000249056"/>
    </source>
</evidence>
<dbReference type="GO" id="GO:0046872">
    <property type="term" value="F:metal ion binding"/>
    <property type="evidence" value="ECO:0007669"/>
    <property type="project" value="UniProtKB-KW"/>
</dbReference>
<sequence length="225" mass="26052">MSNITKEARDKAGEPTLEATKAQQSWSVEKVIATEFPIILKENTESPVPFFHMLERLKTTKREGWRRFGISRGESISDHMYRMSLITMFAPESLASKINIPHCRVNGGLTGQQIKDIWQEYEDSVTLESKFVHDVDKIELILQMVEYERSEKPQLDLGEFTWVATKIVLPEVQAWAEEILKEREEFWAGRKHLVYTNEEKPDEKKVAQADEYYGGKENAITNEKA</sequence>
<evidence type="ECO:0000256" key="1">
    <source>
        <dbReference type="ARBA" id="ARBA00022723"/>
    </source>
</evidence>
<keyword evidence="6" id="KW-1185">Reference proteome</keyword>
<dbReference type="GO" id="GO:0005737">
    <property type="term" value="C:cytoplasm"/>
    <property type="evidence" value="ECO:0007669"/>
    <property type="project" value="TreeGrafter"/>
</dbReference>
<keyword evidence="1" id="KW-0479">Metal-binding</keyword>